<dbReference type="RefSeq" id="XP_018283393.1">
    <property type="nucleotide sequence ID" value="XM_018437707.1"/>
</dbReference>
<dbReference type="EMBL" id="KV441029">
    <property type="protein sequence ID" value="OAD65353.1"/>
    <property type="molecule type" value="Genomic_DNA"/>
</dbReference>
<feature type="region of interest" description="Disordered" evidence="1">
    <location>
        <begin position="209"/>
        <end position="243"/>
    </location>
</feature>
<protein>
    <submittedName>
        <fullName evidence="2">Uncharacterized protein</fullName>
    </submittedName>
</protein>
<keyword evidence="3" id="KW-1185">Reference proteome</keyword>
<feature type="compositionally biased region" description="Basic and acidic residues" evidence="1">
    <location>
        <begin position="209"/>
        <end position="229"/>
    </location>
</feature>
<accession>A0A162T9V8</accession>
<dbReference type="OrthoDB" id="2267841at2759"/>
<reference evidence="3" key="1">
    <citation type="submission" date="2015-06" db="EMBL/GenBank/DDBJ databases">
        <title>Expansion of signal transduction pathways in fungi by whole-genome duplication.</title>
        <authorList>
            <consortium name="DOE Joint Genome Institute"/>
            <person name="Corrochano L.M."/>
            <person name="Kuo A."/>
            <person name="Marcet-Houben M."/>
            <person name="Polaino S."/>
            <person name="Salamov A."/>
            <person name="Villalobos J.M."/>
            <person name="Alvarez M.I."/>
            <person name="Avalos J."/>
            <person name="Benito E.P."/>
            <person name="Benoit I."/>
            <person name="Burger G."/>
            <person name="Camino L.P."/>
            <person name="Canovas D."/>
            <person name="Cerda-Olmedo E."/>
            <person name="Cheng J.-F."/>
            <person name="Dominguez A."/>
            <person name="Elias M."/>
            <person name="Eslava A.P."/>
            <person name="Glaser F."/>
            <person name="Grimwood J."/>
            <person name="Gutierrez G."/>
            <person name="Heitman J."/>
            <person name="Henrissat B."/>
            <person name="Iturriaga E.A."/>
            <person name="Lang B.F."/>
            <person name="Lavin J.L."/>
            <person name="Lee S."/>
            <person name="Li W."/>
            <person name="Lindquist E."/>
            <person name="Lopez-Garcia S."/>
            <person name="Luque E.M."/>
            <person name="Marcos A.T."/>
            <person name="Martin J."/>
            <person name="McCluskey K."/>
            <person name="Medina H.R."/>
            <person name="Miralles-Duran A."/>
            <person name="Miyazaki A."/>
            <person name="Munoz-Torres E."/>
            <person name="Oguiza J.A."/>
            <person name="Ohm R."/>
            <person name="Olmedo M."/>
            <person name="Orejas M."/>
            <person name="Ortiz-Castellanos L."/>
            <person name="Pisabarro A.G."/>
            <person name="Rodriguez-Romero J."/>
            <person name="Ruiz-Herrera J."/>
            <person name="Ruiz-Vazquez R."/>
            <person name="Sanz C."/>
            <person name="Schackwitz W."/>
            <person name="Schmutz J."/>
            <person name="Shahriari M."/>
            <person name="Shelest E."/>
            <person name="Silva-Franco F."/>
            <person name="Soanes D."/>
            <person name="Syed K."/>
            <person name="Tagua V.G."/>
            <person name="Talbot N.J."/>
            <person name="Thon M."/>
            <person name="De vries R.P."/>
            <person name="Wiebenga A."/>
            <person name="Yadav J.S."/>
            <person name="Braun E.L."/>
            <person name="Baker S."/>
            <person name="Garre V."/>
            <person name="Horwitz B."/>
            <person name="Torres-Martinez S."/>
            <person name="Idnurm A."/>
            <person name="Herrera-Estrella A."/>
            <person name="Gabaldon T."/>
            <person name="Grigoriev I.V."/>
        </authorList>
    </citation>
    <scope>NUCLEOTIDE SEQUENCE [LARGE SCALE GENOMIC DNA]</scope>
    <source>
        <strain evidence="3">NRRL 1555(-)</strain>
    </source>
</reference>
<sequence>MSDINTTLLNSIQKIEVDLAEIKQALRELQRQFSNQFAPAVSAEDLTTMQQSIIEQSSLERIAESVKRAQLTEYPDQLGKRVINTGGEFKGKNEAQKYNLLLQILHEQDWKARCKEVPQGQPLPPLVPLSDHDLTVKRLHLKTLGCMVKHDIIDKDYPAASKEWKNIPEKNREYYMMHLERLAKNGGLHIHQCKRMWCARSLLRESFKSDNQTHKRRMAEKNKTQRDISDSSLSSPDMSETGDVESPIMADVLSPPPTASVEPAHKRSQRSVNAYFTEQVSILYKEIDHSVKAAKEKQEVVLELKAIEQKKELKNGSYVTKVCMTDKRTAKCHAQNDNDRNMDKTINEQIVLTAEVNTGEADMDVDQIEEHIEYDNYSDGAPSPEQYVNTHLPLLVEESLFETEEYTSEYESEYESLDEFEQEEQNREQEQESTENLPENIWHQVIAVFTVIFISSFIVDEGAVILITFINTILEHYGEDFRLPTSIPGLRKMTGYNDLTNGVSKYVACSNCHTLYDYSNNTHTSCNFKRVGSKTHCKNDLYKSSMKNAMIPKCTFVYNSLTTTLKKMFTRPSFEMRATIIDPMHNLFLGTAKRMMDIWIANNLLDDKDFVEMQEEANRMTRLRDDLLGNWIHFVNACRELTKPSITKNGIKKAHESLEKFCVGCEDFYKPDVFTQNMHLHLHLKETIEDFGPIYGFWLFSFERYNGVLKGFETNQKSGFENTYMKRFLESSYNGDFCQAHLRNVTSPLLLSLFLKLSGRKIYNPALSPHPLIPSFFHLPTFLQSAEKPSKQTFGNEPLPLSALPLCLKPPTTMRKSEYDCLLDFYKIEYDNDSLCSAKTTIRNCWFVNDRIQKILSINLLGQVYTGGEGLVIRGSHIQAKFIEKSGDSEERYAGRIKYLFLHDFTPNLTHTNLSPCHNPQHVFAFVEWYKIPRHQPRIKQGIELYEPEFLKYDYDNILPVHRILSPIAIGSHMSGSGAAKVVVIPLPRKLYA</sequence>
<feature type="compositionally biased region" description="Low complexity" evidence="1">
    <location>
        <begin position="230"/>
        <end position="239"/>
    </location>
</feature>
<dbReference type="Proteomes" id="UP000077315">
    <property type="component" value="Unassembled WGS sequence"/>
</dbReference>
<evidence type="ECO:0000313" key="3">
    <source>
        <dbReference type="Proteomes" id="UP000077315"/>
    </source>
</evidence>
<dbReference type="AlphaFoldDB" id="A0A162T9V8"/>
<dbReference type="PANTHER" id="PTHR46579:SF2">
    <property type="entry name" value="C2H2-TYPE DOMAIN-CONTAINING PROTEIN"/>
    <property type="match status" value="1"/>
</dbReference>
<gene>
    <name evidence="2" type="ORF">PHYBLDRAFT_176265</name>
</gene>
<dbReference type="PANTHER" id="PTHR46579">
    <property type="entry name" value="F5/8 TYPE C DOMAIN-CONTAINING PROTEIN-RELATED"/>
    <property type="match status" value="1"/>
</dbReference>
<dbReference type="VEuPathDB" id="FungiDB:PHYBLDRAFT_176265"/>
<dbReference type="InParanoid" id="A0A162T9V8"/>
<evidence type="ECO:0000256" key="1">
    <source>
        <dbReference type="SAM" id="MobiDB-lite"/>
    </source>
</evidence>
<proteinExistence type="predicted"/>
<feature type="region of interest" description="Disordered" evidence="1">
    <location>
        <begin position="416"/>
        <end position="436"/>
    </location>
</feature>
<dbReference type="GeneID" id="28998613"/>
<organism evidence="2 3">
    <name type="scientific">Phycomyces blakesleeanus (strain ATCC 8743b / DSM 1359 / FGSC 10004 / NBRC 33097 / NRRL 1555)</name>
    <dbReference type="NCBI Taxonomy" id="763407"/>
    <lineage>
        <taxon>Eukaryota</taxon>
        <taxon>Fungi</taxon>
        <taxon>Fungi incertae sedis</taxon>
        <taxon>Mucoromycota</taxon>
        <taxon>Mucoromycotina</taxon>
        <taxon>Mucoromycetes</taxon>
        <taxon>Mucorales</taxon>
        <taxon>Phycomycetaceae</taxon>
        <taxon>Phycomyces</taxon>
    </lineage>
</organism>
<name>A0A162T9V8_PHYB8</name>
<evidence type="ECO:0000313" key="2">
    <source>
        <dbReference type="EMBL" id="OAD65353.1"/>
    </source>
</evidence>